<sequence>MRTTRQILQLLQGPLVVAWRRAWKPLASLHEDLGTIPTSAEFDAKGRQYISMQMYLKSQWRDGHVDVTPCETISLLSISWYIKSSS</sequence>
<proteinExistence type="predicted"/>
<comment type="caution">
    <text evidence="1">The sequence shown here is derived from an EMBL/GenBank/DDBJ whole genome shotgun (WGS) entry which is preliminary data.</text>
</comment>
<keyword evidence="2" id="KW-1185">Reference proteome</keyword>
<accession>A0AAD7W465</accession>
<gene>
    <name evidence="1" type="ORF">AAFF_G00236910</name>
</gene>
<evidence type="ECO:0000313" key="1">
    <source>
        <dbReference type="EMBL" id="KAJ8378713.1"/>
    </source>
</evidence>
<reference evidence="1" key="1">
    <citation type="journal article" date="2023" name="Science">
        <title>Genome structures resolve the early diversification of teleost fishes.</title>
        <authorList>
            <person name="Parey E."/>
            <person name="Louis A."/>
            <person name="Montfort J."/>
            <person name="Bouchez O."/>
            <person name="Roques C."/>
            <person name="Iampietro C."/>
            <person name="Lluch J."/>
            <person name="Castinel A."/>
            <person name="Donnadieu C."/>
            <person name="Desvignes T."/>
            <person name="Floi Bucao C."/>
            <person name="Jouanno E."/>
            <person name="Wen M."/>
            <person name="Mejri S."/>
            <person name="Dirks R."/>
            <person name="Jansen H."/>
            <person name="Henkel C."/>
            <person name="Chen W.J."/>
            <person name="Zahm M."/>
            <person name="Cabau C."/>
            <person name="Klopp C."/>
            <person name="Thompson A.W."/>
            <person name="Robinson-Rechavi M."/>
            <person name="Braasch I."/>
            <person name="Lecointre G."/>
            <person name="Bobe J."/>
            <person name="Postlethwait J.H."/>
            <person name="Berthelot C."/>
            <person name="Roest Crollius H."/>
            <person name="Guiguen Y."/>
        </authorList>
    </citation>
    <scope>NUCLEOTIDE SEQUENCE</scope>
    <source>
        <strain evidence="1">NC1722</strain>
    </source>
</reference>
<dbReference type="Proteomes" id="UP001221898">
    <property type="component" value="Unassembled WGS sequence"/>
</dbReference>
<organism evidence="1 2">
    <name type="scientific">Aldrovandia affinis</name>
    <dbReference type="NCBI Taxonomy" id="143900"/>
    <lineage>
        <taxon>Eukaryota</taxon>
        <taxon>Metazoa</taxon>
        <taxon>Chordata</taxon>
        <taxon>Craniata</taxon>
        <taxon>Vertebrata</taxon>
        <taxon>Euteleostomi</taxon>
        <taxon>Actinopterygii</taxon>
        <taxon>Neopterygii</taxon>
        <taxon>Teleostei</taxon>
        <taxon>Notacanthiformes</taxon>
        <taxon>Halosauridae</taxon>
        <taxon>Aldrovandia</taxon>
    </lineage>
</organism>
<dbReference type="AlphaFoldDB" id="A0AAD7W465"/>
<dbReference type="EMBL" id="JAINUG010000313">
    <property type="protein sequence ID" value="KAJ8378713.1"/>
    <property type="molecule type" value="Genomic_DNA"/>
</dbReference>
<protein>
    <submittedName>
        <fullName evidence="1">Uncharacterized protein</fullName>
    </submittedName>
</protein>
<evidence type="ECO:0000313" key="2">
    <source>
        <dbReference type="Proteomes" id="UP001221898"/>
    </source>
</evidence>
<name>A0AAD7W465_9TELE</name>